<evidence type="ECO:0000313" key="1">
    <source>
        <dbReference type="EMBL" id="KUM50663.1"/>
    </source>
</evidence>
<comment type="caution">
    <text evidence="1">The sequence shown here is derived from an EMBL/GenBank/DDBJ whole genome shotgun (WGS) entry which is preliminary data.</text>
</comment>
<reference evidence="1" key="1">
    <citation type="journal article" date="2015" name="Genome Biol. Evol.">
        <title>Organellar Genomes of White Spruce (Picea glauca): Assembly and Annotation.</title>
        <authorList>
            <person name="Jackman S.D."/>
            <person name="Warren R.L."/>
            <person name="Gibb E.A."/>
            <person name="Vandervalk B.P."/>
            <person name="Mohamadi H."/>
            <person name="Chu J."/>
            <person name="Raymond A."/>
            <person name="Pleasance S."/>
            <person name="Coope R."/>
            <person name="Wildung M.R."/>
            <person name="Ritland C.E."/>
            <person name="Bousquet J."/>
            <person name="Jones S.J."/>
            <person name="Bohlmann J."/>
            <person name="Birol I."/>
        </authorList>
    </citation>
    <scope>NUCLEOTIDE SEQUENCE [LARGE SCALE GENOMIC DNA]</scope>
    <source>
        <tissue evidence="1">Flushing bud</tissue>
    </source>
</reference>
<dbReference type="AlphaFoldDB" id="A0A117NIY9"/>
<proteinExistence type="predicted"/>
<gene>
    <name evidence="1" type="ORF">ABT39_MTgene507</name>
</gene>
<organism evidence="1">
    <name type="scientific">Picea glauca</name>
    <name type="common">White spruce</name>
    <name type="synonym">Pinus glauca</name>
    <dbReference type="NCBI Taxonomy" id="3330"/>
    <lineage>
        <taxon>Eukaryota</taxon>
        <taxon>Viridiplantae</taxon>
        <taxon>Streptophyta</taxon>
        <taxon>Embryophyta</taxon>
        <taxon>Tracheophyta</taxon>
        <taxon>Spermatophyta</taxon>
        <taxon>Pinopsida</taxon>
        <taxon>Pinidae</taxon>
        <taxon>Conifers I</taxon>
        <taxon>Pinales</taxon>
        <taxon>Pinaceae</taxon>
        <taxon>Picea</taxon>
    </lineage>
</organism>
<sequence length="55" mass="6339">MLHGTIYAWKLVGVNGGAWEFLYWDQWMKLLEQLQLLSQPDQPPTNATIPLLLIS</sequence>
<dbReference type="EMBL" id="LKAM01000001">
    <property type="protein sequence ID" value="KUM50663.1"/>
    <property type="molecule type" value="Genomic_DNA"/>
</dbReference>
<keyword evidence="1" id="KW-0496">Mitochondrion</keyword>
<name>A0A117NIY9_PICGL</name>
<accession>A0A117NIY9</accession>
<protein>
    <submittedName>
        <fullName evidence="1">Uncharacterized protein</fullName>
    </submittedName>
</protein>
<geneLocation type="mitochondrion" evidence="1"/>